<protein>
    <submittedName>
        <fullName evidence="1">Uncharacterized protein</fullName>
    </submittedName>
</protein>
<keyword evidence="2" id="KW-1185">Reference proteome</keyword>
<sequence>TVMSVDNEVSAALTSDMPANLLSFCVYTGLYPRGFLSHTSAEINFSFSLSIVTSTVDEKWRTFEENIFETFKREHTYYFI</sequence>
<evidence type="ECO:0000313" key="2">
    <source>
        <dbReference type="Proteomes" id="UP001597180"/>
    </source>
</evidence>
<dbReference type="EMBL" id="JBHTLU010000064">
    <property type="protein sequence ID" value="MFD1225500.1"/>
    <property type="molecule type" value="Genomic_DNA"/>
</dbReference>
<reference evidence="2" key="1">
    <citation type="journal article" date="2019" name="Int. J. Syst. Evol. Microbiol.">
        <title>The Global Catalogue of Microorganisms (GCM) 10K type strain sequencing project: providing services to taxonomists for standard genome sequencing and annotation.</title>
        <authorList>
            <consortium name="The Broad Institute Genomics Platform"/>
            <consortium name="The Broad Institute Genome Sequencing Center for Infectious Disease"/>
            <person name="Wu L."/>
            <person name="Ma J."/>
        </authorList>
    </citation>
    <scope>NUCLEOTIDE SEQUENCE [LARGE SCALE GENOMIC DNA]</scope>
    <source>
        <strain evidence="2">CCUG 53270</strain>
    </source>
</reference>
<accession>A0ABW3UXA7</accession>
<comment type="caution">
    <text evidence="1">The sequence shown here is derived from an EMBL/GenBank/DDBJ whole genome shotgun (WGS) entry which is preliminary data.</text>
</comment>
<organism evidence="1 2">
    <name type="scientific">Paenibacillus vulneris</name>
    <dbReference type="NCBI Taxonomy" id="1133364"/>
    <lineage>
        <taxon>Bacteria</taxon>
        <taxon>Bacillati</taxon>
        <taxon>Bacillota</taxon>
        <taxon>Bacilli</taxon>
        <taxon>Bacillales</taxon>
        <taxon>Paenibacillaceae</taxon>
        <taxon>Paenibacillus</taxon>
    </lineage>
</organism>
<evidence type="ECO:0000313" key="1">
    <source>
        <dbReference type="EMBL" id="MFD1225500.1"/>
    </source>
</evidence>
<proteinExistence type="predicted"/>
<dbReference type="RefSeq" id="WP_345595372.1">
    <property type="nucleotide sequence ID" value="NZ_BAABJG010000060.1"/>
</dbReference>
<feature type="non-terminal residue" evidence="1">
    <location>
        <position position="1"/>
    </location>
</feature>
<gene>
    <name evidence="1" type="ORF">ACFQ4B_36030</name>
</gene>
<name>A0ABW3UXA7_9BACL</name>
<dbReference type="Proteomes" id="UP001597180">
    <property type="component" value="Unassembled WGS sequence"/>
</dbReference>